<evidence type="ECO:0000256" key="4">
    <source>
        <dbReference type="ARBA" id="ARBA00023136"/>
    </source>
</evidence>
<name>A0A088MY81_9GAMM</name>
<evidence type="ECO:0000256" key="5">
    <source>
        <dbReference type="SAM" id="Phobius"/>
    </source>
</evidence>
<protein>
    <submittedName>
        <fullName evidence="7">Lipid A export ATP-binding/permease protein MsbA</fullName>
        <ecNumber evidence="7">3.6.3.25</ecNumber>
    </submittedName>
</protein>
<feature type="transmembrane region" description="Helical" evidence="5">
    <location>
        <begin position="33"/>
        <end position="53"/>
    </location>
</feature>
<dbReference type="eggNOG" id="COG1132">
    <property type="taxonomic scope" value="Bacteria"/>
</dbReference>
<organism evidence="7 8">
    <name type="scientific">Candidatus Palibaumannia cicadellinicola</name>
    <dbReference type="NCBI Taxonomy" id="186490"/>
    <lineage>
        <taxon>Bacteria</taxon>
        <taxon>Pseudomonadati</taxon>
        <taxon>Pseudomonadota</taxon>
        <taxon>Gammaproteobacteria</taxon>
        <taxon>Candidatus Palibaumannia</taxon>
    </lineage>
</organism>
<comment type="subcellular location">
    <subcellularLocation>
        <location evidence="1">Cell membrane</location>
        <topology evidence="1">Multi-pass membrane protein</topology>
    </subcellularLocation>
</comment>
<dbReference type="PROSITE" id="PS50929">
    <property type="entry name" value="ABC_TM1F"/>
    <property type="match status" value="1"/>
</dbReference>
<sequence length="174" mass="18898">MVVASSLSDPLIQFLASLALALILYAAASFPSIINTLTVSTITVVFSSMIAIMRPLKSLTNVNVQFQRGIAACQTLFSILDMETEKDEGTREIKRVKGDSAFNYVTFAYPGKNIPSLHDIYLTIPTGKTVALVGRSGSGKSTMANLLTSFDNIQKGKIWLIQQTLSIKFGLAHH</sequence>
<dbReference type="GO" id="GO:0005524">
    <property type="term" value="F:ATP binding"/>
    <property type="evidence" value="ECO:0007669"/>
    <property type="project" value="UniProtKB-KW"/>
</dbReference>
<dbReference type="Gene3D" id="1.20.1560.10">
    <property type="entry name" value="ABC transporter type 1, transmembrane domain"/>
    <property type="match status" value="1"/>
</dbReference>
<reference evidence="7 8" key="1">
    <citation type="journal article" date="2014" name="MBio">
        <title>Differential genome evolution between companion symbionts in an insect-bacterial symbiosis.</title>
        <authorList>
            <person name="Bennett G.M."/>
            <person name="McCutcheon J.P."/>
            <person name="MacDonald B.R."/>
            <person name="Romanovicz D."/>
            <person name="Moran N.A."/>
        </authorList>
    </citation>
    <scope>NUCLEOTIDE SEQUENCE [LARGE SCALE GENOMIC DNA]</scope>
    <source>
        <strain evidence="7 8">BGSS</strain>
    </source>
</reference>
<dbReference type="Gene3D" id="3.40.50.300">
    <property type="entry name" value="P-loop containing nucleotide triphosphate hydrolases"/>
    <property type="match status" value="1"/>
</dbReference>
<keyword evidence="3 5" id="KW-1133">Transmembrane helix</keyword>
<dbReference type="EMBL" id="CP008985">
    <property type="protein sequence ID" value="AIN47169.1"/>
    <property type="molecule type" value="Genomic_DNA"/>
</dbReference>
<dbReference type="PANTHER" id="PTHR24221:SF632">
    <property type="entry name" value="ATP-DEPENDENT LIPID A-CORE FLIPPASE"/>
    <property type="match status" value="1"/>
</dbReference>
<keyword evidence="4 5" id="KW-0472">Membrane</keyword>
<feature type="transmembrane region" description="Helical" evidence="5">
    <location>
        <begin position="7"/>
        <end position="27"/>
    </location>
</feature>
<dbReference type="KEGG" id="bcib:IM45_586"/>
<dbReference type="GO" id="GO:0034040">
    <property type="term" value="F:ATPase-coupled lipid transmembrane transporter activity"/>
    <property type="evidence" value="ECO:0007669"/>
    <property type="project" value="TreeGrafter"/>
</dbReference>
<dbReference type="GO" id="GO:0016887">
    <property type="term" value="F:ATP hydrolysis activity"/>
    <property type="evidence" value="ECO:0007669"/>
    <property type="project" value="InterPro"/>
</dbReference>
<dbReference type="GO" id="GO:0140359">
    <property type="term" value="F:ABC-type transporter activity"/>
    <property type="evidence" value="ECO:0007669"/>
    <property type="project" value="InterPro"/>
</dbReference>
<dbReference type="GO" id="GO:0005886">
    <property type="term" value="C:plasma membrane"/>
    <property type="evidence" value="ECO:0007669"/>
    <property type="project" value="UniProtKB-SubCell"/>
</dbReference>
<dbReference type="InterPro" id="IPR027417">
    <property type="entry name" value="P-loop_NTPase"/>
</dbReference>
<accession>A0A088MY81</accession>
<keyword evidence="2 5" id="KW-0812">Transmembrane</keyword>
<keyword evidence="7" id="KW-0067">ATP-binding</keyword>
<dbReference type="InterPro" id="IPR011527">
    <property type="entry name" value="ABC1_TM_dom"/>
</dbReference>
<dbReference type="EC" id="3.6.3.25" evidence="7"/>
<gene>
    <name evidence="7" type="ORF">IM45_586</name>
</gene>
<dbReference type="SUPFAM" id="SSF90123">
    <property type="entry name" value="ABC transporter transmembrane region"/>
    <property type="match status" value="1"/>
</dbReference>
<dbReference type="InterPro" id="IPR039421">
    <property type="entry name" value="Type_1_exporter"/>
</dbReference>
<evidence type="ECO:0000313" key="7">
    <source>
        <dbReference type="EMBL" id="AIN47169.1"/>
    </source>
</evidence>
<keyword evidence="7" id="KW-0547">Nucleotide-binding</keyword>
<evidence type="ECO:0000256" key="2">
    <source>
        <dbReference type="ARBA" id="ARBA00022692"/>
    </source>
</evidence>
<dbReference type="InterPro" id="IPR036640">
    <property type="entry name" value="ABC1_TM_sf"/>
</dbReference>
<keyword evidence="7" id="KW-0378">Hydrolase</keyword>
<evidence type="ECO:0000259" key="6">
    <source>
        <dbReference type="PROSITE" id="PS50929"/>
    </source>
</evidence>
<dbReference type="Pfam" id="PF00005">
    <property type="entry name" value="ABC_tran"/>
    <property type="match status" value="1"/>
</dbReference>
<dbReference type="AlphaFoldDB" id="A0A088MY81"/>
<evidence type="ECO:0000256" key="3">
    <source>
        <dbReference type="ARBA" id="ARBA00022989"/>
    </source>
</evidence>
<dbReference type="Proteomes" id="UP000067325">
    <property type="component" value="Chromosome"/>
</dbReference>
<dbReference type="InterPro" id="IPR003439">
    <property type="entry name" value="ABC_transporter-like_ATP-bd"/>
</dbReference>
<dbReference type="SUPFAM" id="SSF52540">
    <property type="entry name" value="P-loop containing nucleoside triphosphate hydrolases"/>
    <property type="match status" value="1"/>
</dbReference>
<evidence type="ECO:0000313" key="8">
    <source>
        <dbReference type="Proteomes" id="UP000067325"/>
    </source>
</evidence>
<evidence type="ECO:0000256" key="1">
    <source>
        <dbReference type="ARBA" id="ARBA00004651"/>
    </source>
</evidence>
<feature type="domain" description="ABC transmembrane type-1" evidence="6">
    <location>
        <begin position="1"/>
        <end position="68"/>
    </location>
</feature>
<dbReference type="PANTHER" id="PTHR24221">
    <property type="entry name" value="ATP-BINDING CASSETTE SUB-FAMILY B"/>
    <property type="match status" value="1"/>
</dbReference>
<proteinExistence type="predicted"/>